<reference evidence="1" key="1">
    <citation type="submission" date="2015-10" db="EMBL/GenBank/DDBJ databases">
        <authorList>
            <person name="Gilbert D.G."/>
        </authorList>
    </citation>
    <scope>NUCLEOTIDE SEQUENCE</scope>
</reference>
<dbReference type="AlphaFoldDB" id="A0A160VIK6"/>
<dbReference type="SUPFAM" id="SSF48452">
    <property type="entry name" value="TPR-like"/>
    <property type="match status" value="1"/>
</dbReference>
<gene>
    <name evidence="1" type="ORF">MGWOODY_Mmi1477</name>
</gene>
<evidence type="ECO:0008006" key="2">
    <source>
        <dbReference type="Google" id="ProtNLM"/>
    </source>
</evidence>
<name>A0A160VIK6_9ZZZZ</name>
<sequence>MTIIKKMTSLALVAVLALSGCADLDVSNTNAPDQSRALAKPEDVESLIKSTFLTWWQGVHTTGGSFNPGVMADANTSSWGNYGMRELASEPRAAANNSPAWRYAYALEQPWYSWYGAISAAKDGIASLKAGQEGGKNFLATAEEDKRAEIFATFIMGISNGMVAIYYDKGFLIDAATDFSQAIELVDYNAQMAGAITLLEKVITDCNANASVAVPEDWVHVTPFTLGDLGKVAHSFVARFKAGVGRTRQERGAADWAGVKSHASQGIPFAPMGDGDYWWTRTQYYTGVSASWGRSDYKMLGPADKSTGYANWLGDGSDATIAGRKAYSMETDDARITGALDADGKQTQGLYAKNEYRTRLIASRGTYHQTYYLFNRTRDYAVDQGLQGPMKDINQSELDLLQAEAALRSNDGATAATLINNTRVGNGALTAAAAADGVGTVADAPNALDGGSLWAKYKYEKIIEGCLLHPYTGYTDRRGWGDLVKGTPTMLAIPGKELEILLMENYTFGGQDAIGTPGTAGKIRENGYTSRGFTIEWEKVIPLTDADVH</sequence>
<dbReference type="EMBL" id="FAXC01000455">
    <property type="protein sequence ID" value="CUV10645.1"/>
    <property type="molecule type" value="Genomic_DNA"/>
</dbReference>
<dbReference type="PROSITE" id="PS51257">
    <property type="entry name" value="PROKAR_LIPOPROTEIN"/>
    <property type="match status" value="1"/>
</dbReference>
<accession>A0A160VIK6</accession>
<evidence type="ECO:0000313" key="1">
    <source>
        <dbReference type="EMBL" id="CUV10645.1"/>
    </source>
</evidence>
<organism evidence="1">
    <name type="scientific">hydrothermal vent metagenome</name>
    <dbReference type="NCBI Taxonomy" id="652676"/>
    <lineage>
        <taxon>unclassified sequences</taxon>
        <taxon>metagenomes</taxon>
        <taxon>ecological metagenomes</taxon>
    </lineage>
</organism>
<protein>
    <recommendedName>
        <fullName evidence="2">RagB/SusD family nutrient uptake outer membrane protein</fullName>
    </recommendedName>
</protein>
<dbReference type="InterPro" id="IPR011990">
    <property type="entry name" value="TPR-like_helical_dom_sf"/>
</dbReference>
<dbReference type="Gene3D" id="1.25.40.390">
    <property type="match status" value="1"/>
</dbReference>
<proteinExistence type="predicted"/>